<reference evidence="6" key="2">
    <citation type="submission" date="2020-05" db="UniProtKB">
        <authorList>
            <consortium name="EnsemblMetazoa"/>
        </authorList>
    </citation>
    <scope>IDENTIFICATION</scope>
    <source>
        <strain evidence="6">IAEA</strain>
    </source>
</reference>
<dbReference type="Gene3D" id="1.20.1250.20">
    <property type="entry name" value="MFS general substrate transporter like domains"/>
    <property type="match status" value="1"/>
</dbReference>
<dbReference type="GO" id="GO:0097037">
    <property type="term" value="P:heme export"/>
    <property type="evidence" value="ECO:0007669"/>
    <property type="project" value="TreeGrafter"/>
</dbReference>
<dbReference type="EnsemblMetazoa" id="GBRI025481-RA">
    <property type="protein sequence ID" value="GBRI025481-PA"/>
    <property type="gene ID" value="GBRI025481"/>
</dbReference>
<evidence type="ECO:0000256" key="5">
    <source>
        <dbReference type="SAM" id="Phobius"/>
    </source>
</evidence>
<protein>
    <recommendedName>
        <fullName evidence="8">Major facilitator superfamily (MFS) profile domain-containing protein</fullName>
    </recommendedName>
</protein>
<dbReference type="AlphaFoldDB" id="A0A1A9WMW2"/>
<sequence length="157" mass="17476">MTLPVIYVVTFSNVQSLQTPLGSVNIVCILFRLEFDAMDTIQYYGVSDVWIDWTSMVYMILYIPLIFPGSWFLDKMGLRITALVGILGTCIGSWVKVFAVQPHLFFLSFAGQSIVALSQVFILSLPARLAAVWFGPDQVSFACSVGVFGNQQYSILI</sequence>
<dbReference type="InterPro" id="IPR049680">
    <property type="entry name" value="FLVCR1-2_SLC49-like"/>
</dbReference>
<dbReference type="GO" id="GO:0015232">
    <property type="term" value="F:heme transmembrane transporter activity"/>
    <property type="evidence" value="ECO:0007669"/>
    <property type="project" value="TreeGrafter"/>
</dbReference>
<dbReference type="GO" id="GO:0020037">
    <property type="term" value="F:heme binding"/>
    <property type="evidence" value="ECO:0007669"/>
    <property type="project" value="TreeGrafter"/>
</dbReference>
<dbReference type="STRING" id="37001.A0A1A9WMW2"/>
<name>A0A1A9WMW2_9MUSC</name>
<evidence type="ECO:0000256" key="4">
    <source>
        <dbReference type="ARBA" id="ARBA00023136"/>
    </source>
</evidence>
<feature type="transmembrane region" description="Helical" evidence="5">
    <location>
        <begin position="105"/>
        <end position="125"/>
    </location>
</feature>
<evidence type="ECO:0000313" key="7">
    <source>
        <dbReference type="Proteomes" id="UP000091820"/>
    </source>
</evidence>
<dbReference type="VEuPathDB" id="VectorBase:GBRI025481"/>
<feature type="transmembrane region" description="Helical" evidence="5">
    <location>
        <begin position="80"/>
        <end position="99"/>
    </location>
</feature>
<dbReference type="PANTHER" id="PTHR10924:SF4">
    <property type="entry name" value="GH15861P"/>
    <property type="match status" value="1"/>
</dbReference>
<accession>A0A1A9WMW2</accession>
<comment type="subcellular location">
    <subcellularLocation>
        <location evidence="1">Membrane</location>
        <topology evidence="1">Multi-pass membrane protein</topology>
    </subcellularLocation>
</comment>
<evidence type="ECO:0008006" key="8">
    <source>
        <dbReference type="Google" id="ProtNLM"/>
    </source>
</evidence>
<evidence type="ECO:0000313" key="6">
    <source>
        <dbReference type="EnsemblMetazoa" id="GBRI025481-PA"/>
    </source>
</evidence>
<dbReference type="Pfam" id="PF07690">
    <property type="entry name" value="MFS_1"/>
    <property type="match status" value="1"/>
</dbReference>
<dbReference type="InterPro" id="IPR036259">
    <property type="entry name" value="MFS_trans_sf"/>
</dbReference>
<feature type="transmembrane region" description="Helical" evidence="5">
    <location>
        <begin position="53"/>
        <end position="73"/>
    </location>
</feature>
<keyword evidence="7" id="KW-1185">Reference proteome</keyword>
<dbReference type="GO" id="GO:0016020">
    <property type="term" value="C:membrane"/>
    <property type="evidence" value="ECO:0007669"/>
    <property type="project" value="UniProtKB-SubCell"/>
</dbReference>
<evidence type="ECO:0000256" key="3">
    <source>
        <dbReference type="ARBA" id="ARBA00022989"/>
    </source>
</evidence>
<organism evidence="6 7">
    <name type="scientific">Glossina brevipalpis</name>
    <dbReference type="NCBI Taxonomy" id="37001"/>
    <lineage>
        <taxon>Eukaryota</taxon>
        <taxon>Metazoa</taxon>
        <taxon>Ecdysozoa</taxon>
        <taxon>Arthropoda</taxon>
        <taxon>Hexapoda</taxon>
        <taxon>Insecta</taxon>
        <taxon>Pterygota</taxon>
        <taxon>Neoptera</taxon>
        <taxon>Endopterygota</taxon>
        <taxon>Diptera</taxon>
        <taxon>Brachycera</taxon>
        <taxon>Muscomorpha</taxon>
        <taxon>Hippoboscoidea</taxon>
        <taxon>Glossinidae</taxon>
        <taxon>Glossina</taxon>
    </lineage>
</organism>
<proteinExistence type="predicted"/>
<keyword evidence="2 5" id="KW-0812">Transmembrane</keyword>
<keyword evidence="3 5" id="KW-1133">Transmembrane helix</keyword>
<dbReference type="SUPFAM" id="SSF103473">
    <property type="entry name" value="MFS general substrate transporter"/>
    <property type="match status" value="1"/>
</dbReference>
<dbReference type="InterPro" id="IPR011701">
    <property type="entry name" value="MFS"/>
</dbReference>
<keyword evidence="4 5" id="KW-0472">Membrane</keyword>
<dbReference type="PANTHER" id="PTHR10924">
    <property type="entry name" value="MAJOR FACILITATOR SUPERFAMILY PROTEIN-RELATED"/>
    <property type="match status" value="1"/>
</dbReference>
<reference evidence="7" key="1">
    <citation type="submission" date="2014-03" db="EMBL/GenBank/DDBJ databases">
        <authorList>
            <person name="Aksoy S."/>
            <person name="Warren W."/>
            <person name="Wilson R.K."/>
        </authorList>
    </citation>
    <scope>NUCLEOTIDE SEQUENCE [LARGE SCALE GENOMIC DNA]</scope>
    <source>
        <strain evidence="7">IAEA</strain>
    </source>
</reference>
<dbReference type="Proteomes" id="UP000091820">
    <property type="component" value="Unassembled WGS sequence"/>
</dbReference>
<evidence type="ECO:0000256" key="1">
    <source>
        <dbReference type="ARBA" id="ARBA00004141"/>
    </source>
</evidence>
<evidence type="ECO:0000256" key="2">
    <source>
        <dbReference type="ARBA" id="ARBA00022692"/>
    </source>
</evidence>